<comment type="caution">
    <text evidence="1">The sequence shown here is derived from an EMBL/GenBank/DDBJ whole genome shotgun (WGS) entry which is preliminary data.</text>
</comment>
<organism evidence="1 2">
    <name type="scientific">Pseudooceanicola batsensis (strain ATCC BAA-863 / DSM 15984 / KCTC 12145 / HTCC2597)</name>
    <name type="common">Oceanicola batsensis</name>
    <dbReference type="NCBI Taxonomy" id="252305"/>
    <lineage>
        <taxon>Bacteria</taxon>
        <taxon>Pseudomonadati</taxon>
        <taxon>Pseudomonadota</taxon>
        <taxon>Alphaproteobacteria</taxon>
        <taxon>Rhodobacterales</taxon>
        <taxon>Paracoccaceae</taxon>
        <taxon>Pseudooceanicola</taxon>
    </lineage>
</organism>
<evidence type="ECO:0000313" key="2">
    <source>
        <dbReference type="Proteomes" id="UP000004318"/>
    </source>
</evidence>
<dbReference type="OrthoDB" id="581894at2"/>
<proteinExistence type="predicted"/>
<keyword evidence="2" id="KW-1185">Reference proteome</keyword>
<evidence type="ECO:0008006" key="3">
    <source>
        <dbReference type="Google" id="ProtNLM"/>
    </source>
</evidence>
<sequence length="267" mass="29635">MRLIRSILTSLVFGLPGIGLAHEFWLEPDEYQSKAGSEMAVRAYNGQDFKGTELSWFDRRIDRVSVILNREGRKYNGLPGDLPAISVTLNEGLTVISYASTMSKLTYESWEKTLNFASSKGVEDFERAHAARGLPRDGVTEGYWRFAKTLLAGGSGAGTDGETGLPTEFVMLTNPYTTRGDSLHVRLLYKGAPRPGAQVELWEKAGRSVTRRLYRTDDEGHATLDVRPGHSYQIDAVVLREPESQAAIEAGVMWESLWANMTFAVPE</sequence>
<name>A3TXR0_PSEBH</name>
<dbReference type="HOGENOM" id="CLU_086920_0_0_5"/>
<dbReference type="Pfam" id="PF10670">
    <property type="entry name" value="DUF4198"/>
    <property type="match status" value="1"/>
</dbReference>
<dbReference type="eggNOG" id="COG5266">
    <property type="taxonomic scope" value="Bacteria"/>
</dbReference>
<dbReference type="RefSeq" id="WP_009804919.1">
    <property type="nucleotide sequence ID" value="NZ_CH724131.1"/>
</dbReference>
<accession>A3TXR0</accession>
<dbReference type="EMBL" id="AAMO01000004">
    <property type="protein sequence ID" value="EAQ03620.1"/>
    <property type="molecule type" value="Genomic_DNA"/>
</dbReference>
<evidence type="ECO:0000313" key="1">
    <source>
        <dbReference type="EMBL" id="EAQ03620.1"/>
    </source>
</evidence>
<dbReference type="InterPro" id="IPR019613">
    <property type="entry name" value="DUF4198"/>
</dbReference>
<dbReference type="AlphaFoldDB" id="A3TXR0"/>
<dbReference type="Proteomes" id="UP000004318">
    <property type="component" value="Unassembled WGS sequence"/>
</dbReference>
<protein>
    <recommendedName>
        <fullName evidence="3">DUF4198 domain-containing protein</fullName>
    </recommendedName>
</protein>
<reference evidence="1 2" key="1">
    <citation type="journal article" date="2010" name="J. Bacteriol.">
        <title>Genome sequences of Oceanicola granulosus HTCC2516(T) and Oceanicola batsensis HTCC2597(TDelta).</title>
        <authorList>
            <person name="Thrash J.C."/>
            <person name="Cho J.C."/>
            <person name="Vergin K.L."/>
            <person name="Giovannoni S.J."/>
        </authorList>
    </citation>
    <scope>NUCLEOTIDE SEQUENCE [LARGE SCALE GENOMIC DNA]</scope>
    <source>
        <strain evidence="2">ATCC BAA-863 / DSM 15984 / KCTC 12145 / HTCC2597</strain>
    </source>
</reference>
<dbReference type="STRING" id="252305.OB2597_03332"/>
<gene>
    <name evidence="1" type="ORF">OB2597_03332</name>
</gene>